<dbReference type="AlphaFoldDB" id="A0A3R6GYC9"/>
<dbReference type="Pfam" id="PF13392">
    <property type="entry name" value="HNH_3"/>
    <property type="match status" value="1"/>
</dbReference>
<dbReference type="PROSITE" id="PS51032">
    <property type="entry name" value="AP2_ERF"/>
    <property type="match status" value="1"/>
</dbReference>
<organism evidence="5 6">
    <name type="scientific">Segatella copri</name>
    <dbReference type="NCBI Taxonomy" id="165179"/>
    <lineage>
        <taxon>Bacteria</taxon>
        <taxon>Pseudomonadati</taxon>
        <taxon>Bacteroidota</taxon>
        <taxon>Bacteroidia</taxon>
        <taxon>Bacteroidales</taxon>
        <taxon>Prevotellaceae</taxon>
        <taxon>Segatella</taxon>
    </lineage>
</organism>
<dbReference type="InterPro" id="IPR016177">
    <property type="entry name" value="DNA-bd_dom_sf"/>
</dbReference>
<evidence type="ECO:0000256" key="1">
    <source>
        <dbReference type="ARBA" id="ARBA00023015"/>
    </source>
</evidence>
<keyword evidence="2" id="KW-0238">DNA-binding</keyword>
<feature type="domain" description="AP2/ERF" evidence="4">
    <location>
        <begin position="121"/>
        <end position="167"/>
    </location>
</feature>
<dbReference type="Proteomes" id="UP000284548">
    <property type="component" value="Unassembled WGS sequence"/>
</dbReference>
<evidence type="ECO:0000313" key="5">
    <source>
        <dbReference type="EMBL" id="RHH85251.1"/>
    </source>
</evidence>
<dbReference type="InterPro" id="IPR001471">
    <property type="entry name" value="AP2/ERF_dom"/>
</dbReference>
<dbReference type="InterPro" id="IPR003615">
    <property type="entry name" value="HNH_nuc"/>
</dbReference>
<evidence type="ECO:0000313" key="6">
    <source>
        <dbReference type="Proteomes" id="UP000284548"/>
    </source>
</evidence>
<keyword evidence="1" id="KW-0805">Transcription regulation</keyword>
<dbReference type="InterPro" id="IPR036955">
    <property type="entry name" value="AP2/ERF_dom_sf"/>
</dbReference>
<dbReference type="RefSeq" id="WP_118253090.1">
    <property type="nucleotide sequence ID" value="NZ_JAQEAK010000069.1"/>
</dbReference>
<accession>A0A3R6GYC9</accession>
<reference evidence="5 6" key="1">
    <citation type="submission" date="2018-08" db="EMBL/GenBank/DDBJ databases">
        <title>A genome reference for cultivated species of the human gut microbiota.</title>
        <authorList>
            <person name="Zou Y."/>
            <person name="Xue W."/>
            <person name="Luo G."/>
        </authorList>
    </citation>
    <scope>NUCLEOTIDE SEQUENCE [LARGE SCALE GENOMIC DNA]</scope>
    <source>
        <strain evidence="5 6">AM16-54</strain>
    </source>
</reference>
<name>A0A3R6GYC9_9BACT</name>
<evidence type="ECO:0000259" key="4">
    <source>
        <dbReference type="PROSITE" id="PS51032"/>
    </source>
</evidence>
<evidence type="ECO:0000256" key="3">
    <source>
        <dbReference type="ARBA" id="ARBA00023163"/>
    </source>
</evidence>
<dbReference type="GO" id="GO:0003677">
    <property type="term" value="F:DNA binding"/>
    <property type="evidence" value="ECO:0007669"/>
    <property type="project" value="UniProtKB-KW"/>
</dbReference>
<protein>
    <recommendedName>
        <fullName evidence="4">AP2/ERF domain-containing protein</fullName>
    </recommendedName>
</protein>
<dbReference type="Pfam" id="PF00847">
    <property type="entry name" value="AP2"/>
    <property type="match status" value="1"/>
</dbReference>
<sequence>MKDKCITRFLGDIKPIKNYERYYVSKLGHVFTIGRTSQLKEIVPCKTPKGYLKVWLYKNGKRKMFYIHRLVAQAFLKNPEALPMVNHKDFDKTNNDVDNLEYCTARYNVIYSAIAKKTSSVYLGVTWNKNNRKWQAQYQIGKKKIYIGCFGTQEEAHEAYVNAIKEI</sequence>
<evidence type="ECO:0000256" key="2">
    <source>
        <dbReference type="ARBA" id="ARBA00023125"/>
    </source>
</evidence>
<dbReference type="Gene3D" id="3.90.75.20">
    <property type="match status" value="1"/>
</dbReference>
<dbReference type="GO" id="GO:0003700">
    <property type="term" value="F:DNA-binding transcription factor activity"/>
    <property type="evidence" value="ECO:0007669"/>
    <property type="project" value="InterPro"/>
</dbReference>
<dbReference type="EMBL" id="QRKB01000001">
    <property type="protein sequence ID" value="RHH85251.1"/>
    <property type="molecule type" value="Genomic_DNA"/>
</dbReference>
<dbReference type="Gene3D" id="3.30.730.10">
    <property type="entry name" value="AP2/ERF domain"/>
    <property type="match status" value="1"/>
</dbReference>
<dbReference type="SUPFAM" id="SSF54060">
    <property type="entry name" value="His-Me finger endonucleases"/>
    <property type="match status" value="1"/>
</dbReference>
<gene>
    <name evidence="5" type="ORF">DW192_00525</name>
</gene>
<proteinExistence type="predicted"/>
<dbReference type="SUPFAM" id="SSF54171">
    <property type="entry name" value="DNA-binding domain"/>
    <property type="match status" value="1"/>
</dbReference>
<keyword evidence="3" id="KW-0804">Transcription</keyword>
<comment type="caution">
    <text evidence="5">The sequence shown here is derived from an EMBL/GenBank/DDBJ whole genome shotgun (WGS) entry which is preliminary data.</text>
</comment>
<dbReference type="InterPro" id="IPR044925">
    <property type="entry name" value="His-Me_finger_sf"/>
</dbReference>